<dbReference type="SUPFAM" id="SSF46565">
    <property type="entry name" value="Chaperone J-domain"/>
    <property type="match status" value="1"/>
</dbReference>
<protein>
    <recommendedName>
        <fullName evidence="9">Chaperone protein DnaJ</fullName>
    </recommendedName>
</protein>
<keyword evidence="13" id="KW-0560">Oxidoreductase</keyword>
<feature type="binding site" evidence="9">
    <location>
        <position position="141"/>
    </location>
    <ligand>
        <name>Zn(2+)</name>
        <dbReference type="ChEBI" id="CHEBI:29105"/>
        <label>1</label>
    </ligand>
</feature>
<organism evidence="13 14">
    <name type="scientific">Alloscardovia venturai</name>
    <dbReference type="NCBI Taxonomy" id="1769421"/>
    <lineage>
        <taxon>Bacteria</taxon>
        <taxon>Bacillati</taxon>
        <taxon>Actinomycetota</taxon>
        <taxon>Actinomycetes</taxon>
        <taxon>Bifidobacteriales</taxon>
        <taxon>Bifidobacteriaceae</taxon>
        <taxon>Alloscardovia</taxon>
    </lineage>
</organism>
<feature type="zinc finger region" description="CR-type" evidence="10">
    <location>
        <begin position="128"/>
        <end position="210"/>
    </location>
</feature>
<dbReference type="InterPro" id="IPR012724">
    <property type="entry name" value="DnaJ"/>
</dbReference>
<reference evidence="14" key="1">
    <citation type="journal article" date="2019" name="Int. J. Syst. Evol. Microbiol.">
        <title>The Global Catalogue of Microorganisms (GCM) 10K type strain sequencing project: providing services to taxonomists for standard genome sequencing and annotation.</title>
        <authorList>
            <consortium name="The Broad Institute Genomics Platform"/>
            <consortium name="The Broad Institute Genome Sequencing Center for Infectious Disease"/>
            <person name="Wu L."/>
            <person name="Ma J."/>
        </authorList>
    </citation>
    <scope>NUCLEOTIDE SEQUENCE [LARGE SCALE GENOMIC DNA]</scope>
    <source>
        <strain evidence="14">CCM 8604</strain>
    </source>
</reference>
<dbReference type="PROSITE" id="PS51188">
    <property type="entry name" value="ZF_CR"/>
    <property type="match status" value="1"/>
</dbReference>
<dbReference type="SMART" id="SM00271">
    <property type="entry name" value="DnaJ"/>
    <property type="match status" value="1"/>
</dbReference>
<dbReference type="SUPFAM" id="SSF57938">
    <property type="entry name" value="DnaJ/Hsp40 cysteine-rich domain"/>
    <property type="match status" value="1"/>
</dbReference>
<evidence type="ECO:0000256" key="1">
    <source>
        <dbReference type="ARBA" id="ARBA00022490"/>
    </source>
</evidence>
<evidence type="ECO:0000256" key="10">
    <source>
        <dbReference type="PROSITE-ProRule" id="PRU00546"/>
    </source>
</evidence>
<keyword evidence="1 9" id="KW-0963">Cytoplasm</keyword>
<evidence type="ECO:0000256" key="2">
    <source>
        <dbReference type="ARBA" id="ARBA00022705"/>
    </source>
</evidence>
<dbReference type="CDD" id="cd10747">
    <property type="entry name" value="DnaJ_C"/>
    <property type="match status" value="1"/>
</dbReference>
<evidence type="ECO:0000256" key="3">
    <source>
        <dbReference type="ARBA" id="ARBA00022723"/>
    </source>
</evidence>
<comment type="cofactor">
    <cofactor evidence="9">
        <name>Zn(2+)</name>
        <dbReference type="ChEBI" id="CHEBI:29105"/>
    </cofactor>
    <text evidence="9">Binds 2 Zn(2+) ions per monomer.</text>
</comment>
<dbReference type="RefSeq" id="WP_377938697.1">
    <property type="nucleotide sequence ID" value="NZ_JBHTHQ010000021.1"/>
</dbReference>
<dbReference type="Pfam" id="PF00684">
    <property type="entry name" value="DnaJ_CXXCXGXG"/>
    <property type="match status" value="1"/>
</dbReference>
<dbReference type="InterPro" id="IPR036869">
    <property type="entry name" value="J_dom_sf"/>
</dbReference>
<dbReference type="PROSITE" id="PS50076">
    <property type="entry name" value="DNAJ_2"/>
    <property type="match status" value="1"/>
</dbReference>
<feature type="binding site" evidence="9">
    <location>
        <position position="184"/>
    </location>
    <ligand>
        <name>Zn(2+)</name>
        <dbReference type="ChEBI" id="CHEBI:29105"/>
        <label>2</label>
    </ligand>
</feature>
<keyword evidence="14" id="KW-1185">Reference proteome</keyword>
<dbReference type="Pfam" id="PF01556">
    <property type="entry name" value="DnaJ_C"/>
    <property type="match status" value="1"/>
</dbReference>
<dbReference type="InterPro" id="IPR008971">
    <property type="entry name" value="HSP40/DnaJ_pept-bd"/>
</dbReference>
<feature type="binding site" evidence="9">
    <location>
        <position position="198"/>
    </location>
    <ligand>
        <name>Zn(2+)</name>
        <dbReference type="ChEBI" id="CHEBI:29105"/>
        <label>1</label>
    </ligand>
</feature>
<feature type="domain" description="CR-type" evidence="12">
    <location>
        <begin position="128"/>
        <end position="210"/>
    </location>
</feature>
<evidence type="ECO:0000256" key="7">
    <source>
        <dbReference type="ARBA" id="ARBA00023016"/>
    </source>
</evidence>
<keyword evidence="7 9" id="KW-0346">Stress response</keyword>
<comment type="subcellular location">
    <subcellularLocation>
        <location evidence="9">Cytoplasm</location>
    </subcellularLocation>
</comment>
<feature type="repeat" description="CXXCXGXG motif" evidence="9">
    <location>
        <begin position="184"/>
        <end position="191"/>
    </location>
</feature>
<evidence type="ECO:0000259" key="12">
    <source>
        <dbReference type="PROSITE" id="PS51188"/>
    </source>
</evidence>
<dbReference type="InterPro" id="IPR018253">
    <property type="entry name" value="DnaJ_domain_CS"/>
</dbReference>
<dbReference type="Proteomes" id="UP001597036">
    <property type="component" value="Unassembled WGS sequence"/>
</dbReference>
<comment type="domain">
    <text evidence="9">The J domain is necessary and sufficient to stimulate DnaK ATPase activity. Zinc center 1 plays an important role in the autonomous, DnaK-independent chaperone activity of DnaJ. Zinc center 2 is essential for interaction with DnaK and for DnaJ activity.</text>
</comment>
<evidence type="ECO:0000313" key="13">
    <source>
        <dbReference type="EMBL" id="MFD0704994.1"/>
    </source>
</evidence>
<dbReference type="NCBIfam" id="TIGR02349">
    <property type="entry name" value="DnaJ_bact"/>
    <property type="match status" value="1"/>
</dbReference>
<feature type="domain" description="J" evidence="11">
    <location>
        <begin position="3"/>
        <end position="66"/>
    </location>
</feature>
<evidence type="ECO:0000256" key="5">
    <source>
        <dbReference type="ARBA" id="ARBA00022771"/>
    </source>
</evidence>
<gene>
    <name evidence="9 13" type="primary">dnaJ</name>
    <name evidence="13" type="ORF">ACFQY8_04460</name>
</gene>
<sequence length="380" mass="41210">MADYYETLGVSRDASDDDIKKAYRKLSRKYHPDIAGPEFEDKFKEVNSAYEVLSDPDKRRMFNQGIDPNAPGGGAGTGYGAADFGDIFNMFSQGFGAGFGSPNPIPRTQPGRDSLASLSVELKTAVFGSKEKLDVRMYAVCDDCNGSGSADGSAPQTCPDCHGTGAVQRVVRSILGQMMSTDTCPRCEGHGTILPHPCPTCNGHGRVQKQRSITVSVPAGIQDGTRLRLSGQGEVGEGGGPAGDLYVDITVRPDDTFTRDGNDLHCWIRIPMTWAVLGHKTQIDTFDGEQDVTIPAGSQPDDTVSLENLGVTRLNREERGKLIVHLEVSIPQKLSNQEKKLISDFEELSKESKLDGKPQQASKPLNKAKGFFEKLRHAFS</sequence>
<evidence type="ECO:0000259" key="11">
    <source>
        <dbReference type="PROSITE" id="PS50076"/>
    </source>
</evidence>
<dbReference type="PANTHER" id="PTHR43096">
    <property type="entry name" value="DNAJ HOMOLOG 1, MITOCHONDRIAL-RELATED"/>
    <property type="match status" value="1"/>
</dbReference>
<feature type="binding site" evidence="9">
    <location>
        <position position="201"/>
    </location>
    <ligand>
        <name>Zn(2+)</name>
        <dbReference type="ChEBI" id="CHEBI:29105"/>
        <label>1</label>
    </ligand>
</feature>
<comment type="caution">
    <text evidence="13">The sequence shown here is derived from an EMBL/GenBank/DDBJ whole genome shotgun (WGS) entry which is preliminary data.</text>
</comment>
<dbReference type="CDD" id="cd10719">
    <property type="entry name" value="DnaJ_zf"/>
    <property type="match status" value="1"/>
</dbReference>
<proteinExistence type="inferred from homology"/>
<evidence type="ECO:0000256" key="4">
    <source>
        <dbReference type="ARBA" id="ARBA00022737"/>
    </source>
</evidence>
<dbReference type="PANTHER" id="PTHR43096:SF48">
    <property type="entry name" value="CHAPERONE PROTEIN DNAJ"/>
    <property type="match status" value="1"/>
</dbReference>
<feature type="binding site" evidence="9">
    <location>
        <position position="158"/>
    </location>
    <ligand>
        <name>Zn(2+)</name>
        <dbReference type="ChEBI" id="CHEBI:29105"/>
        <label>2</label>
    </ligand>
</feature>
<dbReference type="Pfam" id="PF00226">
    <property type="entry name" value="DnaJ"/>
    <property type="match status" value="1"/>
</dbReference>
<dbReference type="HAMAP" id="MF_01152">
    <property type="entry name" value="DnaJ"/>
    <property type="match status" value="1"/>
</dbReference>
<dbReference type="CDD" id="cd06257">
    <property type="entry name" value="DnaJ"/>
    <property type="match status" value="1"/>
</dbReference>
<keyword evidence="5 9" id="KW-0863">Zinc-finger</keyword>
<dbReference type="Gene3D" id="6.20.20.10">
    <property type="match status" value="2"/>
</dbReference>
<feature type="repeat" description="CXXCXGXG motif" evidence="9">
    <location>
        <begin position="198"/>
        <end position="205"/>
    </location>
</feature>
<keyword evidence="8 9" id="KW-0143">Chaperone</keyword>
<keyword evidence="3 9" id="KW-0479">Metal-binding</keyword>
<evidence type="ECO:0000313" key="14">
    <source>
        <dbReference type="Proteomes" id="UP001597036"/>
    </source>
</evidence>
<name>A0ABW2Y450_9BIFI</name>
<feature type="binding site" evidence="9">
    <location>
        <position position="161"/>
    </location>
    <ligand>
        <name>Zn(2+)</name>
        <dbReference type="ChEBI" id="CHEBI:29105"/>
        <label>2</label>
    </ligand>
</feature>
<dbReference type="Gene3D" id="2.60.260.20">
    <property type="entry name" value="Urease metallochaperone UreE, N-terminal domain"/>
    <property type="match status" value="2"/>
</dbReference>
<dbReference type="NCBIfam" id="NF008035">
    <property type="entry name" value="PRK10767.1"/>
    <property type="match status" value="1"/>
</dbReference>
<dbReference type="EMBL" id="JBHTHQ010000021">
    <property type="protein sequence ID" value="MFD0704994.1"/>
    <property type="molecule type" value="Genomic_DNA"/>
</dbReference>
<dbReference type="Gene3D" id="1.10.287.110">
    <property type="entry name" value="DnaJ domain"/>
    <property type="match status" value="1"/>
</dbReference>
<feature type="binding site" evidence="9">
    <location>
        <position position="187"/>
    </location>
    <ligand>
        <name>Zn(2+)</name>
        <dbReference type="ChEBI" id="CHEBI:29105"/>
        <label>2</label>
    </ligand>
</feature>
<comment type="subunit">
    <text evidence="9">Homodimer.</text>
</comment>
<dbReference type="PROSITE" id="PS00636">
    <property type="entry name" value="DNAJ_1"/>
    <property type="match status" value="1"/>
</dbReference>
<accession>A0ABW2Y450</accession>
<dbReference type="PRINTS" id="PR00625">
    <property type="entry name" value="JDOMAIN"/>
</dbReference>
<dbReference type="InterPro" id="IPR036410">
    <property type="entry name" value="HSP_DnaJ_Cys-rich_dom_sf"/>
</dbReference>
<comment type="function">
    <text evidence="9">Participates actively in the response to hyperosmotic and heat shock by preventing the aggregation of stress-denatured proteins and by disaggregating proteins, also in an autonomous, DnaK-independent fashion. Unfolded proteins bind initially to DnaJ; upon interaction with the DnaJ-bound protein, DnaK hydrolyzes its bound ATP, resulting in the formation of a stable complex. GrpE releases ADP from DnaK; ATP binding to DnaK triggers the release of the substrate protein, thus completing the reaction cycle. Several rounds of ATP-dependent interactions between DnaJ, DnaK and GrpE are required for fully efficient folding. Also involved, together with DnaK and GrpE, in the DNA replication of plasmids through activation of initiation proteins.</text>
</comment>
<keyword evidence="2 9" id="KW-0235">DNA replication</keyword>
<evidence type="ECO:0000256" key="9">
    <source>
        <dbReference type="HAMAP-Rule" id="MF_01152"/>
    </source>
</evidence>
<dbReference type="SUPFAM" id="SSF49493">
    <property type="entry name" value="HSP40/DnaJ peptide-binding domain"/>
    <property type="match status" value="2"/>
</dbReference>
<feature type="binding site" evidence="9">
    <location>
        <position position="144"/>
    </location>
    <ligand>
        <name>Zn(2+)</name>
        <dbReference type="ChEBI" id="CHEBI:29105"/>
        <label>1</label>
    </ligand>
</feature>
<evidence type="ECO:0000256" key="8">
    <source>
        <dbReference type="ARBA" id="ARBA00023186"/>
    </source>
</evidence>
<keyword evidence="6 9" id="KW-0862">Zinc</keyword>
<feature type="repeat" description="CXXCXGXG motif" evidence="9">
    <location>
        <begin position="141"/>
        <end position="148"/>
    </location>
</feature>
<dbReference type="GO" id="GO:0016491">
    <property type="term" value="F:oxidoreductase activity"/>
    <property type="evidence" value="ECO:0007669"/>
    <property type="project" value="UniProtKB-KW"/>
</dbReference>
<feature type="repeat" description="CXXCXGXG motif" evidence="9">
    <location>
        <begin position="158"/>
        <end position="165"/>
    </location>
</feature>
<dbReference type="InterPro" id="IPR002939">
    <property type="entry name" value="DnaJ_C"/>
</dbReference>
<comment type="similarity">
    <text evidence="9">Belongs to the DnaJ family.</text>
</comment>
<dbReference type="InterPro" id="IPR001305">
    <property type="entry name" value="HSP_DnaJ_Cys-rich_dom"/>
</dbReference>
<dbReference type="InterPro" id="IPR001623">
    <property type="entry name" value="DnaJ_domain"/>
</dbReference>
<keyword evidence="4 9" id="KW-0677">Repeat</keyword>
<evidence type="ECO:0000256" key="6">
    <source>
        <dbReference type="ARBA" id="ARBA00022833"/>
    </source>
</evidence>